<keyword evidence="2" id="KW-1185">Reference proteome</keyword>
<dbReference type="InParanoid" id="A0A251TFL3"/>
<proteinExistence type="predicted"/>
<name>A0A251TFL3_HELAN</name>
<sequence length="50" mass="5223">MSFGTNPISISLIKQTIGGHMSPNGASQLSRHIGNEVAISNERTCGIALL</sequence>
<gene>
    <name evidence="1" type="ORF">HannXRQ_Chr10g0281891</name>
</gene>
<protein>
    <submittedName>
        <fullName evidence="1">Uncharacterized protein</fullName>
    </submittedName>
</protein>
<evidence type="ECO:0000313" key="1">
    <source>
        <dbReference type="EMBL" id="OTG09925.1"/>
    </source>
</evidence>
<dbReference type="EMBL" id="CM007899">
    <property type="protein sequence ID" value="OTG09925.1"/>
    <property type="molecule type" value="Genomic_DNA"/>
</dbReference>
<organism evidence="1 2">
    <name type="scientific">Helianthus annuus</name>
    <name type="common">Common sunflower</name>
    <dbReference type="NCBI Taxonomy" id="4232"/>
    <lineage>
        <taxon>Eukaryota</taxon>
        <taxon>Viridiplantae</taxon>
        <taxon>Streptophyta</taxon>
        <taxon>Embryophyta</taxon>
        <taxon>Tracheophyta</taxon>
        <taxon>Spermatophyta</taxon>
        <taxon>Magnoliopsida</taxon>
        <taxon>eudicotyledons</taxon>
        <taxon>Gunneridae</taxon>
        <taxon>Pentapetalae</taxon>
        <taxon>asterids</taxon>
        <taxon>campanulids</taxon>
        <taxon>Asterales</taxon>
        <taxon>Asteraceae</taxon>
        <taxon>Asteroideae</taxon>
        <taxon>Heliantheae alliance</taxon>
        <taxon>Heliantheae</taxon>
        <taxon>Helianthus</taxon>
    </lineage>
</organism>
<dbReference type="AlphaFoldDB" id="A0A251TFL3"/>
<dbReference type="Proteomes" id="UP000215914">
    <property type="component" value="Chromosome 10"/>
</dbReference>
<evidence type="ECO:0000313" key="2">
    <source>
        <dbReference type="Proteomes" id="UP000215914"/>
    </source>
</evidence>
<reference evidence="2" key="1">
    <citation type="journal article" date="2017" name="Nature">
        <title>The sunflower genome provides insights into oil metabolism, flowering and Asterid evolution.</title>
        <authorList>
            <person name="Badouin H."/>
            <person name="Gouzy J."/>
            <person name="Grassa C.J."/>
            <person name="Murat F."/>
            <person name="Staton S.E."/>
            <person name="Cottret L."/>
            <person name="Lelandais-Briere C."/>
            <person name="Owens G.L."/>
            <person name="Carrere S."/>
            <person name="Mayjonade B."/>
            <person name="Legrand L."/>
            <person name="Gill N."/>
            <person name="Kane N.C."/>
            <person name="Bowers J.E."/>
            <person name="Hubner S."/>
            <person name="Bellec A."/>
            <person name="Berard A."/>
            <person name="Berges H."/>
            <person name="Blanchet N."/>
            <person name="Boniface M.C."/>
            <person name="Brunel D."/>
            <person name="Catrice O."/>
            <person name="Chaidir N."/>
            <person name="Claudel C."/>
            <person name="Donnadieu C."/>
            <person name="Faraut T."/>
            <person name="Fievet G."/>
            <person name="Helmstetter N."/>
            <person name="King M."/>
            <person name="Knapp S.J."/>
            <person name="Lai Z."/>
            <person name="Le Paslier M.C."/>
            <person name="Lippi Y."/>
            <person name="Lorenzon L."/>
            <person name="Mandel J.R."/>
            <person name="Marage G."/>
            <person name="Marchand G."/>
            <person name="Marquand E."/>
            <person name="Bret-Mestries E."/>
            <person name="Morien E."/>
            <person name="Nambeesan S."/>
            <person name="Nguyen T."/>
            <person name="Pegot-Espagnet P."/>
            <person name="Pouilly N."/>
            <person name="Raftis F."/>
            <person name="Sallet E."/>
            <person name="Schiex T."/>
            <person name="Thomas J."/>
            <person name="Vandecasteele C."/>
            <person name="Vares D."/>
            <person name="Vear F."/>
            <person name="Vautrin S."/>
            <person name="Crespi M."/>
            <person name="Mangin B."/>
            <person name="Burke J.M."/>
            <person name="Salse J."/>
            <person name="Munos S."/>
            <person name="Vincourt P."/>
            <person name="Rieseberg L.H."/>
            <person name="Langlade N.B."/>
        </authorList>
    </citation>
    <scope>NUCLEOTIDE SEQUENCE [LARGE SCALE GENOMIC DNA]</scope>
    <source>
        <strain evidence="2">cv. SF193</strain>
    </source>
</reference>
<accession>A0A251TFL3</accession>